<name>A0A2W0EI29_PSEJE</name>
<dbReference type="EMBL" id="PDLL01000413">
    <property type="protein sequence ID" value="PYY67856.1"/>
    <property type="molecule type" value="Genomic_DNA"/>
</dbReference>
<evidence type="ECO:0000313" key="2">
    <source>
        <dbReference type="Proteomes" id="UP000247437"/>
    </source>
</evidence>
<dbReference type="Proteomes" id="UP000247437">
    <property type="component" value="Unassembled WGS sequence"/>
</dbReference>
<protein>
    <submittedName>
        <fullName evidence="1">Uncharacterized protein</fullName>
    </submittedName>
</protein>
<organism evidence="1 2">
    <name type="scientific">Pseudomonas jessenii</name>
    <dbReference type="NCBI Taxonomy" id="77298"/>
    <lineage>
        <taxon>Bacteria</taxon>
        <taxon>Pseudomonadati</taxon>
        <taxon>Pseudomonadota</taxon>
        <taxon>Gammaproteobacteria</taxon>
        <taxon>Pseudomonadales</taxon>
        <taxon>Pseudomonadaceae</taxon>
        <taxon>Pseudomonas</taxon>
    </lineage>
</organism>
<evidence type="ECO:0000313" key="1">
    <source>
        <dbReference type="EMBL" id="PYY67856.1"/>
    </source>
</evidence>
<dbReference type="AlphaFoldDB" id="A0A2W0EI29"/>
<gene>
    <name evidence="1" type="ORF">CRX42_24880</name>
</gene>
<comment type="caution">
    <text evidence="1">The sequence shown here is derived from an EMBL/GenBank/DDBJ whole genome shotgun (WGS) entry which is preliminary data.</text>
</comment>
<proteinExistence type="predicted"/>
<accession>A0A2W0EI29</accession>
<sequence length="83" mass="8648">MGLADLMGYAHKKLWERACSRRGVSGAIDVECACLFASKPAPTGVSGVAGLCRWFDLIEHAVSGDFGKHDAVGNAQQGIAITG</sequence>
<reference evidence="1 2" key="1">
    <citation type="journal article" date="2018" name="Appl. Microbiol. Biotechnol.">
        <title>Characterization of the caprolactam degradation pathway in Pseudomonas jessenii using mass spectrometry-based proteomics.</title>
        <authorList>
            <person name="Otzen M."/>
            <person name="Palacio C."/>
            <person name="Janssen D.B."/>
        </authorList>
    </citation>
    <scope>NUCLEOTIDE SEQUENCE [LARGE SCALE GENOMIC DNA]</scope>
    <source>
        <strain evidence="1 2">GO3</strain>
    </source>
</reference>